<reference evidence="2" key="1">
    <citation type="journal article" date="2020" name="Nat. Commun.">
        <title>Large-scale genome sequencing of mycorrhizal fungi provides insights into the early evolution of symbiotic traits.</title>
        <authorList>
            <person name="Miyauchi S."/>
            <person name="Kiss E."/>
            <person name="Kuo A."/>
            <person name="Drula E."/>
            <person name="Kohler A."/>
            <person name="Sanchez-Garcia M."/>
            <person name="Morin E."/>
            <person name="Andreopoulos B."/>
            <person name="Barry K.W."/>
            <person name="Bonito G."/>
            <person name="Buee M."/>
            <person name="Carver A."/>
            <person name="Chen C."/>
            <person name="Cichocki N."/>
            <person name="Clum A."/>
            <person name="Culley D."/>
            <person name="Crous P.W."/>
            <person name="Fauchery L."/>
            <person name="Girlanda M."/>
            <person name="Hayes R.D."/>
            <person name="Keri Z."/>
            <person name="LaButti K."/>
            <person name="Lipzen A."/>
            <person name="Lombard V."/>
            <person name="Magnuson J."/>
            <person name="Maillard F."/>
            <person name="Murat C."/>
            <person name="Nolan M."/>
            <person name="Ohm R.A."/>
            <person name="Pangilinan J."/>
            <person name="Pereira M.F."/>
            <person name="Perotto S."/>
            <person name="Peter M."/>
            <person name="Pfister S."/>
            <person name="Riley R."/>
            <person name="Sitrit Y."/>
            <person name="Stielow J.B."/>
            <person name="Szollosi G."/>
            <person name="Zifcakova L."/>
            <person name="Stursova M."/>
            <person name="Spatafora J.W."/>
            <person name="Tedersoo L."/>
            <person name="Vaario L.M."/>
            <person name="Yamada A."/>
            <person name="Yan M."/>
            <person name="Wang P."/>
            <person name="Xu J."/>
            <person name="Bruns T."/>
            <person name="Baldrian P."/>
            <person name="Vilgalys R."/>
            <person name="Dunand C."/>
            <person name="Henrissat B."/>
            <person name="Grigoriev I.V."/>
            <person name="Hibbett D."/>
            <person name="Nagy L.G."/>
            <person name="Martin F.M."/>
        </authorList>
    </citation>
    <scope>NUCLEOTIDE SEQUENCE</scope>
    <source>
        <strain evidence="2">UP504</strain>
    </source>
</reference>
<protein>
    <submittedName>
        <fullName evidence="2">Uncharacterized protein</fullName>
    </submittedName>
</protein>
<accession>A0A9P6DXV5</accession>
<sequence>MFKRFVYVIRFSRFPPRKLGYNLEYHRGSGSLWDYCLESARSFATQGLRCSDPREPSVDCILDRGTHTMSVLKRPSTVLESRGPHSCYTGTDRNETIVQIMLNGESAKFGFEPQGHLSAIIFCPWSHHREVDFWKYYYLLLGWDVVSILVILGPPFTVFCR</sequence>
<organism evidence="2 3">
    <name type="scientific">Hydnum rufescens UP504</name>
    <dbReference type="NCBI Taxonomy" id="1448309"/>
    <lineage>
        <taxon>Eukaryota</taxon>
        <taxon>Fungi</taxon>
        <taxon>Dikarya</taxon>
        <taxon>Basidiomycota</taxon>
        <taxon>Agaricomycotina</taxon>
        <taxon>Agaricomycetes</taxon>
        <taxon>Cantharellales</taxon>
        <taxon>Hydnaceae</taxon>
        <taxon>Hydnum</taxon>
    </lineage>
</organism>
<keyword evidence="1" id="KW-0812">Transmembrane</keyword>
<dbReference type="EMBL" id="MU128963">
    <property type="protein sequence ID" value="KAF9514255.1"/>
    <property type="molecule type" value="Genomic_DNA"/>
</dbReference>
<dbReference type="Proteomes" id="UP000886523">
    <property type="component" value="Unassembled WGS sequence"/>
</dbReference>
<comment type="caution">
    <text evidence="2">The sequence shown here is derived from an EMBL/GenBank/DDBJ whole genome shotgun (WGS) entry which is preliminary data.</text>
</comment>
<proteinExistence type="predicted"/>
<gene>
    <name evidence="2" type="ORF">BS47DRAFT_894247</name>
</gene>
<feature type="transmembrane region" description="Helical" evidence="1">
    <location>
        <begin position="136"/>
        <end position="156"/>
    </location>
</feature>
<evidence type="ECO:0000313" key="3">
    <source>
        <dbReference type="Proteomes" id="UP000886523"/>
    </source>
</evidence>
<evidence type="ECO:0000256" key="1">
    <source>
        <dbReference type="SAM" id="Phobius"/>
    </source>
</evidence>
<keyword evidence="3" id="KW-1185">Reference proteome</keyword>
<keyword evidence="1" id="KW-1133">Transmembrane helix</keyword>
<name>A0A9P6DXV5_9AGAM</name>
<dbReference type="AlphaFoldDB" id="A0A9P6DXV5"/>
<keyword evidence="1" id="KW-0472">Membrane</keyword>
<evidence type="ECO:0000313" key="2">
    <source>
        <dbReference type="EMBL" id="KAF9514255.1"/>
    </source>
</evidence>